<dbReference type="Proteomes" id="UP000199611">
    <property type="component" value="Unassembled WGS sequence"/>
</dbReference>
<evidence type="ECO:0000313" key="2">
    <source>
        <dbReference type="Proteomes" id="UP000199611"/>
    </source>
</evidence>
<name>A0A1I4QPS4_9BACT</name>
<dbReference type="RefSeq" id="WP_093392672.1">
    <property type="nucleotide sequence ID" value="NZ_FOUU01000001.1"/>
</dbReference>
<evidence type="ECO:0000313" key="1">
    <source>
        <dbReference type="EMBL" id="SFM41725.1"/>
    </source>
</evidence>
<accession>A0A1I4QPS4</accession>
<dbReference type="AlphaFoldDB" id="A0A1I4QPS4"/>
<gene>
    <name evidence="1" type="ORF">SAMN05660836_00140</name>
</gene>
<protein>
    <recommendedName>
        <fullName evidence="3">Conjugal transfer protein TraB</fullName>
    </recommendedName>
</protein>
<proteinExistence type="predicted"/>
<dbReference type="EMBL" id="FOUU01000001">
    <property type="protein sequence ID" value="SFM41725.1"/>
    <property type="molecule type" value="Genomic_DNA"/>
</dbReference>
<dbReference type="OrthoDB" id="9801073at2"/>
<reference evidence="1 2" key="1">
    <citation type="submission" date="2016-10" db="EMBL/GenBank/DDBJ databases">
        <authorList>
            <person name="de Groot N.N."/>
        </authorList>
    </citation>
    <scope>NUCLEOTIDE SEQUENCE [LARGE SCALE GENOMIC DNA]</scope>
    <source>
        <strain evidence="1 2">DSM 9990</strain>
    </source>
</reference>
<organism evidence="1 2">
    <name type="scientific">Thermodesulforhabdus norvegica</name>
    <dbReference type="NCBI Taxonomy" id="39841"/>
    <lineage>
        <taxon>Bacteria</taxon>
        <taxon>Pseudomonadati</taxon>
        <taxon>Thermodesulfobacteriota</taxon>
        <taxon>Syntrophobacteria</taxon>
        <taxon>Syntrophobacterales</taxon>
        <taxon>Thermodesulforhabdaceae</taxon>
        <taxon>Thermodesulforhabdus</taxon>
    </lineage>
</organism>
<sequence length="63" mass="7306">MHPDDEKFLKMAKEIVVKFIELGRISPSNFETHFHEIFWAIKKTAMSTQGVDVEKILKEDQSG</sequence>
<evidence type="ECO:0008006" key="3">
    <source>
        <dbReference type="Google" id="ProtNLM"/>
    </source>
</evidence>
<keyword evidence="2" id="KW-1185">Reference proteome</keyword>